<dbReference type="AlphaFoldDB" id="A0AAP0WU13"/>
<sequence>MANVEVMLISKDGKNLASFYGKLFARSDNFLNESVLFCKRPDEFINISSGQLIPLSRSVVAVPLNSTLKVGVDLWNRDKELSSNHEIAKGTAEFLAQSSDTIENNVFGKYGEIKVKVTWS</sequence>
<name>A0AAP0WU13_LIQFO</name>
<dbReference type="Pfam" id="PF20241">
    <property type="entry name" value="DUF6598"/>
    <property type="match status" value="1"/>
</dbReference>
<dbReference type="Proteomes" id="UP001415857">
    <property type="component" value="Unassembled WGS sequence"/>
</dbReference>
<dbReference type="PANTHER" id="PTHR33065:SF88">
    <property type="entry name" value="OS11G0104220 PROTEIN"/>
    <property type="match status" value="1"/>
</dbReference>
<keyword evidence="3" id="KW-1185">Reference proteome</keyword>
<evidence type="ECO:0000259" key="1">
    <source>
        <dbReference type="Pfam" id="PF20241"/>
    </source>
</evidence>
<gene>
    <name evidence="2" type="ORF">L1049_013136</name>
</gene>
<dbReference type="PANTHER" id="PTHR33065">
    <property type="entry name" value="OS07G0486400 PROTEIN"/>
    <property type="match status" value="1"/>
</dbReference>
<feature type="domain" description="DUF6598" evidence="1">
    <location>
        <begin position="2"/>
        <end position="117"/>
    </location>
</feature>
<protein>
    <recommendedName>
        <fullName evidence="1">DUF6598 domain-containing protein</fullName>
    </recommendedName>
</protein>
<dbReference type="InterPro" id="IPR046533">
    <property type="entry name" value="DUF6598"/>
</dbReference>
<evidence type="ECO:0000313" key="3">
    <source>
        <dbReference type="Proteomes" id="UP001415857"/>
    </source>
</evidence>
<accession>A0AAP0WU13</accession>
<dbReference type="EMBL" id="JBBPBK010000008">
    <property type="protein sequence ID" value="KAK9279457.1"/>
    <property type="molecule type" value="Genomic_DNA"/>
</dbReference>
<comment type="caution">
    <text evidence="2">The sequence shown here is derived from an EMBL/GenBank/DDBJ whole genome shotgun (WGS) entry which is preliminary data.</text>
</comment>
<evidence type="ECO:0000313" key="2">
    <source>
        <dbReference type="EMBL" id="KAK9279457.1"/>
    </source>
</evidence>
<proteinExistence type="predicted"/>
<reference evidence="2 3" key="1">
    <citation type="journal article" date="2024" name="Plant J.">
        <title>Genome sequences and population genomics reveal climatic adaptation and genomic divergence between two closely related sweetgum species.</title>
        <authorList>
            <person name="Xu W.Q."/>
            <person name="Ren C.Q."/>
            <person name="Zhang X.Y."/>
            <person name="Comes H.P."/>
            <person name="Liu X.H."/>
            <person name="Li Y.G."/>
            <person name="Kettle C.J."/>
            <person name="Jalonen R."/>
            <person name="Gaisberger H."/>
            <person name="Ma Y.Z."/>
            <person name="Qiu Y.X."/>
        </authorList>
    </citation>
    <scope>NUCLEOTIDE SEQUENCE [LARGE SCALE GENOMIC DNA]</scope>
    <source>
        <strain evidence="2">Hangzhou</strain>
    </source>
</reference>
<organism evidence="2 3">
    <name type="scientific">Liquidambar formosana</name>
    <name type="common">Formosan gum</name>
    <dbReference type="NCBI Taxonomy" id="63359"/>
    <lineage>
        <taxon>Eukaryota</taxon>
        <taxon>Viridiplantae</taxon>
        <taxon>Streptophyta</taxon>
        <taxon>Embryophyta</taxon>
        <taxon>Tracheophyta</taxon>
        <taxon>Spermatophyta</taxon>
        <taxon>Magnoliopsida</taxon>
        <taxon>eudicotyledons</taxon>
        <taxon>Gunneridae</taxon>
        <taxon>Pentapetalae</taxon>
        <taxon>Saxifragales</taxon>
        <taxon>Altingiaceae</taxon>
        <taxon>Liquidambar</taxon>
    </lineage>
</organism>